<reference evidence="2 3" key="1">
    <citation type="submission" date="2023-03" db="EMBL/GenBank/DDBJ databases">
        <title>Novosphingobium cyanobacteriorum sp. nov., isolated from a eutrophic reservoir during the Microcystis bloom period.</title>
        <authorList>
            <person name="Kang M."/>
            <person name="Le V."/>
            <person name="Ko S.-R."/>
            <person name="Lee S.-A."/>
            <person name="Ahn C.-Y."/>
        </authorList>
    </citation>
    <scope>NUCLEOTIDE SEQUENCE [LARGE SCALE GENOMIC DNA]</scope>
    <source>
        <strain evidence="2 3">HBC54</strain>
    </source>
</reference>
<dbReference type="Pfam" id="PF11860">
    <property type="entry name" value="Muramidase"/>
    <property type="match status" value="1"/>
</dbReference>
<name>A0ABT6CGR9_9SPHN</name>
<protein>
    <submittedName>
        <fullName evidence="2">N-acetylmuramidase domain-containing protein</fullName>
    </submittedName>
</protein>
<dbReference type="Proteomes" id="UP001222770">
    <property type="component" value="Unassembled WGS sequence"/>
</dbReference>
<evidence type="ECO:0000259" key="1">
    <source>
        <dbReference type="Pfam" id="PF11860"/>
    </source>
</evidence>
<dbReference type="InterPro" id="IPR024408">
    <property type="entry name" value="Muramidase"/>
</dbReference>
<comment type="caution">
    <text evidence="2">The sequence shown here is derived from an EMBL/GenBank/DDBJ whole genome shotgun (WGS) entry which is preliminary data.</text>
</comment>
<accession>A0ABT6CGR9</accession>
<sequence>MNIIDLQKAIGAKPDGIWGEKSRAALMTAFSNPKAAKLSATEAKAFADRLGVSTKQLAAVATVEAGGAGFDKAGRPKILFERHKFHAFTGGRYSVSTFSNPQGGGYNESSWDKLVGAIVTGSVDAAFMSCSWGKFQVLGQYWADFHYDSPFALAFSTVASEAAHYELLARYIEHNHLQDEMKALSTNPETCRAFAKAYNGPSYVKFSYHTKLADAMK</sequence>
<keyword evidence="3" id="KW-1185">Reference proteome</keyword>
<proteinExistence type="predicted"/>
<evidence type="ECO:0000313" key="2">
    <source>
        <dbReference type="EMBL" id="MDF8333133.1"/>
    </source>
</evidence>
<dbReference type="EMBL" id="JAROCY010000006">
    <property type="protein sequence ID" value="MDF8333133.1"/>
    <property type="molecule type" value="Genomic_DNA"/>
</dbReference>
<gene>
    <name evidence="2" type="ORF">POM99_07980</name>
</gene>
<dbReference type="RefSeq" id="WP_277276518.1">
    <property type="nucleotide sequence ID" value="NZ_JAROCY010000006.1"/>
</dbReference>
<organism evidence="2 3">
    <name type="scientific">Novosphingobium cyanobacteriorum</name>
    <dbReference type="NCBI Taxonomy" id="3024215"/>
    <lineage>
        <taxon>Bacteria</taxon>
        <taxon>Pseudomonadati</taxon>
        <taxon>Pseudomonadota</taxon>
        <taxon>Alphaproteobacteria</taxon>
        <taxon>Sphingomonadales</taxon>
        <taxon>Sphingomonadaceae</taxon>
        <taxon>Novosphingobium</taxon>
    </lineage>
</organism>
<evidence type="ECO:0000313" key="3">
    <source>
        <dbReference type="Proteomes" id="UP001222770"/>
    </source>
</evidence>
<feature type="domain" description="N-acetylmuramidase" evidence="1">
    <location>
        <begin position="55"/>
        <end position="216"/>
    </location>
</feature>